<evidence type="ECO:0000259" key="8">
    <source>
        <dbReference type="Pfam" id="PF06808"/>
    </source>
</evidence>
<dbReference type="RefSeq" id="WP_327788023.1">
    <property type="nucleotide sequence ID" value="NZ_JARGEQ010000025.1"/>
</dbReference>
<feature type="transmembrane region" description="Helical" evidence="7">
    <location>
        <begin position="133"/>
        <end position="159"/>
    </location>
</feature>
<comment type="subunit">
    <text evidence="7">The complex comprises the extracytoplasmic solute receptor protein and the two transmembrane proteins.</text>
</comment>
<dbReference type="Proteomes" id="UP001301140">
    <property type="component" value="Unassembled WGS sequence"/>
</dbReference>
<dbReference type="PANTHER" id="PTHR33362">
    <property type="entry name" value="SIALIC ACID TRAP TRANSPORTER PERMEASE PROTEIN SIAT-RELATED"/>
    <property type="match status" value="1"/>
</dbReference>
<comment type="subcellular location">
    <subcellularLocation>
        <location evidence="1 7">Cell inner membrane</location>
        <topology evidence="1 7">Multi-pass membrane protein</topology>
    </subcellularLocation>
</comment>
<keyword evidence="10" id="KW-1185">Reference proteome</keyword>
<keyword evidence="7" id="KW-0813">Transport</keyword>
<dbReference type="PANTHER" id="PTHR33362:SF2">
    <property type="entry name" value="TRAP TRANSPORTER LARGE PERMEASE PROTEIN"/>
    <property type="match status" value="1"/>
</dbReference>
<dbReference type="AlphaFoldDB" id="A0AAP3V0Q0"/>
<dbReference type="NCBIfam" id="TIGR00786">
    <property type="entry name" value="dctM"/>
    <property type="match status" value="1"/>
</dbReference>
<evidence type="ECO:0000256" key="5">
    <source>
        <dbReference type="ARBA" id="ARBA00022989"/>
    </source>
</evidence>
<feature type="transmembrane region" description="Helical" evidence="7">
    <location>
        <begin position="314"/>
        <end position="344"/>
    </location>
</feature>
<sequence length="429" mass="44992">MLTTVAIVFFVLLFAGVPIAFVLGITALVPIVMGFGPDFLALVPQRMFAALNLFTIMAIPFFFLAAELMSASRITEDLVRFAEVLVGRIKGGLAHVNVLASAFFAGISGSAISDVAGLGAIEIKAMRQAGYPLPFATALTVASSLIGPMIPPSIILVLYGSIMQVSIAALFLAGVLPGLVMALLLMAMIRGMADRQGFPRRTAPLPPGEAGRAVRGALVGLMMPAIILGGILSGIFTPTEAAAVAVAYALLVGLLVKRSLRLADLPPIMLRVSIMTAVVFMVLACANILAWFIALDRVPEAIARGLMSIASDPYALLLLVNLLLLGIGMFMDIGAAIIVMAPIIGPVMVDAGVHPVHFGVVMSLNLVLGLSTPPVGPCLFAAAGITGMRIETLSRALLPFYLVQVVFLLIVTYVPFLSLGLPRLFGYIN</sequence>
<evidence type="ECO:0000256" key="4">
    <source>
        <dbReference type="ARBA" id="ARBA00022692"/>
    </source>
</evidence>
<proteinExistence type="inferred from homology"/>
<reference evidence="9 10" key="1">
    <citation type="submission" date="2023-03" db="EMBL/GenBank/DDBJ databases">
        <title>YIM 152171 draft genome.</title>
        <authorList>
            <person name="Yang Z."/>
        </authorList>
    </citation>
    <scope>NUCLEOTIDE SEQUENCE [LARGE SCALE GENOMIC DNA]</scope>
    <source>
        <strain evidence="9 10">YIM 152171</strain>
    </source>
</reference>
<dbReference type="GO" id="GO:0022857">
    <property type="term" value="F:transmembrane transporter activity"/>
    <property type="evidence" value="ECO:0007669"/>
    <property type="project" value="UniProtKB-UniRule"/>
</dbReference>
<feature type="transmembrane region" description="Helical" evidence="7">
    <location>
        <begin position="98"/>
        <end position="121"/>
    </location>
</feature>
<comment type="function">
    <text evidence="7">Part of the tripartite ATP-independent periplasmic (TRAP) transport system.</text>
</comment>
<feature type="transmembrane region" description="Helical" evidence="7">
    <location>
        <begin position="272"/>
        <end position="294"/>
    </location>
</feature>
<keyword evidence="6 7" id="KW-0472">Membrane</keyword>
<evidence type="ECO:0000256" key="3">
    <source>
        <dbReference type="ARBA" id="ARBA00022519"/>
    </source>
</evidence>
<dbReference type="InterPro" id="IPR010656">
    <property type="entry name" value="DctM"/>
</dbReference>
<feature type="domain" description="TRAP C4-dicarboxylate transport system permease DctM subunit" evidence="8">
    <location>
        <begin position="7"/>
        <end position="415"/>
    </location>
</feature>
<feature type="transmembrane region" description="Helical" evidence="7">
    <location>
        <begin position="396"/>
        <end position="421"/>
    </location>
</feature>
<accession>A0AAP3V0Q0</accession>
<evidence type="ECO:0000313" key="9">
    <source>
        <dbReference type="EMBL" id="MDF1585604.1"/>
    </source>
</evidence>
<protein>
    <recommendedName>
        <fullName evidence="7">TRAP transporter large permease protein</fullName>
    </recommendedName>
</protein>
<comment type="similarity">
    <text evidence="7">Belongs to the TRAP transporter large permease family.</text>
</comment>
<dbReference type="Pfam" id="PF06808">
    <property type="entry name" value="DctM"/>
    <property type="match status" value="1"/>
</dbReference>
<feature type="transmembrane region" description="Helical" evidence="7">
    <location>
        <begin position="6"/>
        <end position="35"/>
    </location>
</feature>
<feature type="transmembrane region" description="Helical" evidence="7">
    <location>
        <begin position="242"/>
        <end position="260"/>
    </location>
</feature>
<evidence type="ECO:0000256" key="6">
    <source>
        <dbReference type="ARBA" id="ARBA00023136"/>
    </source>
</evidence>
<evidence type="ECO:0000313" key="10">
    <source>
        <dbReference type="Proteomes" id="UP001301140"/>
    </source>
</evidence>
<feature type="transmembrane region" description="Helical" evidence="7">
    <location>
        <begin position="356"/>
        <end position="376"/>
    </location>
</feature>
<feature type="transmembrane region" description="Helical" evidence="7">
    <location>
        <begin position="165"/>
        <end position="192"/>
    </location>
</feature>
<gene>
    <name evidence="9" type="ORF">PZ740_04280</name>
</gene>
<organism evidence="9 10">
    <name type="scientific">Marinimicrococcus flavescens</name>
    <dbReference type="NCBI Taxonomy" id="3031815"/>
    <lineage>
        <taxon>Bacteria</taxon>
        <taxon>Pseudomonadati</taxon>
        <taxon>Pseudomonadota</taxon>
        <taxon>Alphaproteobacteria</taxon>
        <taxon>Geminicoccales</taxon>
        <taxon>Geminicoccaceae</taxon>
        <taxon>Marinimicrococcus</taxon>
    </lineage>
</organism>
<keyword evidence="5 7" id="KW-1133">Transmembrane helix</keyword>
<evidence type="ECO:0000256" key="2">
    <source>
        <dbReference type="ARBA" id="ARBA00022475"/>
    </source>
</evidence>
<feature type="transmembrane region" description="Helical" evidence="7">
    <location>
        <begin position="213"/>
        <end position="236"/>
    </location>
</feature>
<dbReference type="PIRSF" id="PIRSF006066">
    <property type="entry name" value="HI0050"/>
    <property type="match status" value="1"/>
</dbReference>
<comment type="caution">
    <text evidence="9">The sequence shown here is derived from an EMBL/GenBank/DDBJ whole genome shotgun (WGS) entry which is preliminary data.</text>
</comment>
<dbReference type="EMBL" id="JARGEQ010000025">
    <property type="protein sequence ID" value="MDF1585604.1"/>
    <property type="molecule type" value="Genomic_DNA"/>
</dbReference>
<evidence type="ECO:0000256" key="7">
    <source>
        <dbReference type="RuleBase" id="RU369079"/>
    </source>
</evidence>
<evidence type="ECO:0000256" key="1">
    <source>
        <dbReference type="ARBA" id="ARBA00004429"/>
    </source>
</evidence>
<dbReference type="InterPro" id="IPR004681">
    <property type="entry name" value="TRAP_DctM"/>
</dbReference>
<keyword evidence="3 7" id="KW-0997">Cell inner membrane</keyword>
<dbReference type="GO" id="GO:0005886">
    <property type="term" value="C:plasma membrane"/>
    <property type="evidence" value="ECO:0007669"/>
    <property type="project" value="UniProtKB-SubCell"/>
</dbReference>
<keyword evidence="4 7" id="KW-0812">Transmembrane</keyword>
<keyword evidence="2" id="KW-1003">Cell membrane</keyword>
<name>A0AAP3V0Q0_9PROT</name>
<feature type="transmembrane region" description="Helical" evidence="7">
    <location>
        <begin position="47"/>
        <end position="66"/>
    </location>
</feature>